<evidence type="ECO:0000256" key="3">
    <source>
        <dbReference type="ARBA" id="ARBA00022723"/>
    </source>
</evidence>
<proteinExistence type="inferred from homology"/>
<organism evidence="10">
    <name type="scientific">hydrothermal vent metagenome</name>
    <dbReference type="NCBI Taxonomy" id="652676"/>
    <lineage>
        <taxon>unclassified sequences</taxon>
        <taxon>metagenomes</taxon>
        <taxon>ecological metagenomes</taxon>
    </lineage>
</organism>
<gene>
    <name evidence="10" type="ORF">MNBD_NITROSPIRAE02-215</name>
</gene>
<evidence type="ECO:0000313" key="10">
    <source>
        <dbReference type="EMBL" id="VAX32125.1"/>
    </source>
</evidence>
<keyword evidence="3" id="KW-0479">Metal-binding</keyword>
<dbReference type="Pfam" id="PF02677">
    <property type="entry name" value="QueH"/>
    <property type="match status" value="1"/>
</dbReference>
<dbReference type="GO" id="GO:0016787">
    <property type="term" value="F:hydrolase activity"/>
    <property type="evidence" value="ECO:0007669"/>
    <property type="project" value="UniProtKB-KW"/>
</dbReference>
<sequence>MHLLMHICCANCALYPLKTLKDRGIEVQGLWFNPNIHPFTEYSARLNALRELQKSWKLEIQYIEDYGLKEFVREVAYREESRCSYCYQVRLEKTALKARELGMDGFTTSLLVSPYQKFDMIIETGQMLQERYNIEFFIEDFRSGWRDGVKLSRELGLYRQKYCGCIYSEMERYEK</sequence>
<evidence type="ECO:0000256" key="5">
    <source>
        <dbReference type="ARBA" id="ARBA00023002"/>
    </source>
</evidence>
<dbReference type="AlphaFoldDB" id="A0A3B1DKB0"/>
<keyword evidence="4" id="KW-0671">Queuosine biosynthesis</keyword>
<evidence type="ECO:0000256" key="8">
    <source>
        <dbReference type="ARBA" id="ARBA00023157"/>
    </source>
</evidence>
<evidence type="ECO:0000256" key="9">
    <source>
        <dbReference type="ARBA" id="ARBA00023284"/>
    </source>
</evidence>
<dbReference type="GO" id="GO:0051539">
    <property type="term" value="F:4 iron, 4 sulfur cluster binding"/>
    <property type="evidence" value="ECO:0007669"/>
    <property type="project" value="UniProtKB-KW"/>
</dbReference>
<accession>A0A3B1DKB0</accession>
<dbReference type="GO" id="GO:0008616">
    <property type="term" value="P:tRNA queuosine(34) biosynthetic process"/>
    <property type="evidence" value="ECO:0007669"/>
    <property type="project" value="UniProtKB-KW"/>
</dbReference>
<dbReference type="GO" id="GO:0046872">
    <property type="term" value="F:metal ion binding"/>
    <property type="evidence" value="ECO:0007669"/>
    <property type="project" value="UniProtKB-KW"/>
</dbReference>
<keyword evidence="7" id="KW-0411">Iron-sulfur</keyword>
<name>A0A3B1DKB0_9ZZZZ</name>
<evidence type="ECO:0000256" key="6">
    <source>
        <dbReference type="ARBA" id="ARBA00023004"/>
    </source>
</evidence>
<keyword evidence="5" id="KW-0560">Oxidoreductase</keyword>
<dbReference type="PANTHER" id="PTHR36701:SF1">
    <property type="entry name" value="EPOXYQUEUOSINE REDUCTASE QUEH"/>
    <property type="match status" value="1"/>
</dbReference>
<keyword evidence="1" id="KW-0004">4Fe-4S</keyword>
<evidence type="ECO:0000256" key="4">
    <source>
        <dbReference type="ARBA" id="ARBA00022785"/>
    </source>
</evidence>
<dbReference type="HAMAP" id="MF_02089">
    <property type="entry name" value="QueH"/>
    <property type="match status" value="1"/>
</dbReference>
<keyword evidence="10" id="KW-0378">Hydrolase</keyword>
<dbReference type="PANTHER" id="PTHR36701">
    <property type="entry name" value="EPOXYQUEUOSINE REDUCTASE QUEH"/>
    <property type="match status" value="1"/>
</dbReference>
<keyword evidence="6" id="KW-0408">Iron</keyword>
<dbReference type="EMBL" id="UOGH01000235">
    <property type="protein sequence ID" value="VAX32125.1"/>
    <property type="molecule type" value="Genomic_DNA"/>
</dbReference>
<dbReference type="InterPro" id="IPR003828">
    <property type="entry name" value="QueH"/>
</dbReference>
<evidence type="ECO:0000256" key="7">
    <source>
        <dbReference type="ARBA" id="ARBA00023014"/>
    </source>
</evidence>
<keyword evidence="8" id="KW-1015">Disulfide bond</keyword>
<dbReference type="GO" id="GO:0016491">
    <property type="term" value="F:oxidoreductase activity"/>
    <property type="evidence" value="ECO:0007669"/>
    <property type="project" value="UniProtKB-KW"/>
</dbReference>
<evidence type="ECO:0000256" key="2">
    <source>
        <dbReference type="ARBA" id="ARBA00022694"/>
    </source>
</evidence>
<keyword evidence="2" id="KW-0819">tRNA processing</keyword>
<keyword evidence="9" id="KW-0676">Redox-active center</keyword>
<reference evidence="10" key="1">
    <citation type="submission" date="2018-06" db="EMBL/GenBank/DDBJ databases">
        <authorList>
            <person name="Zhirakovskaya E."/>
        </authorList>
    </citation>
    <scope>NUCLEOTIDE SEQUENCE</scope>
</reference>
<protein>
    <submittedName>
        <fullName evidence="10">FIG053235: Diacylglucosamine hydrolase like</fullName>
    </submittedName>
</protein>
<evidence type="ECO:0000256" key="1">
    <source>
        <dbReference type="ARBA" id="ARBA00022485"/>
    </source>
</evidence>